<reference evidence="2" key="1">
    <citation type="submission" date="2021-12" db="EMBL/GenBank/DDBJ databases">
        <title>Comparative genomics, transcriptomics and evolutionary studies reveal genomic signatures of adaptation to plant cell wall in hemibiotrophic fungi.</title>
        <authorList>
            <consortium name="DOE Joint Genome Institute"/>
            <person name="Baroncelli R."/>
            <person name="Diaz J.F."/>
            <person name="Benocci T."/>
            <person name="Peng M."/>
            <person name="Battaglia E."/>
            <person name="Haridas S."/>
            <person name="Andreopoulos W."/>
            <person name="Labutti K."/>
            <person name="Pangilinan J."/>
            <person name="Floch G.L."/>
            <person name="Makela M.R."/>
            <person name="Henrissat B."/>
            <person name="Grigoriev I.V."/>
            <person name="Crouch J.A."/>
            <person name="De Vries R.P."/>
            <person name="Sukno S.A."/>
            <person name="Thon M.R."/>
        </authorList>
    </citation>
    <scope>NUCLEOTIDE SEQUENCE</scope>
    <source>
        <strain evidence="2">CBS 112980</strain>
    </source>
</reference>
<organism evidence="2 3">
    <name type="scientific">Glomerella acutata</name>
    <name type="common">Colletotrichum acutatum</name>
    <dbReference type="NCBI Taxonomy" id="27357"/>
    <lineage>
        <taxon>Eukaryota</taxon>
        <taxon>Fungi</taxon>
        <taxon>Dikarya</taxon>
        <taxon>Ascomycota</taxon>
        <taxon>Pezizomycotina</taxon>
        <taxon>Sordariomycetes</taxon>
        <taxon>Hypocreomycetidae</taxon>
        <taxon>Glomerellales</taxon>
        <taxon>Glomerellaceae</taxon>
        <taxon>Colletotrichum</taxon>
        <taxon>Colletotrichum acutatum species complex</taxon>
    </lineage>
</organism>
<proteinExistence type="predicted"/>
<dbReference type="GeneID" id="85385339"/>
<keyword evidence="3" id="KW-1185">Reference proteome</keyword>
<protein>
    <submittedName>
        <fullName evidence="2">Uncharacterized protein</fullName>
    </submittedName>
</protein>
<feature type="region of interest" description="Disordered" evidence="1">
    <location>
        <begin position="44"/>
        <end position="77"/>
    </location>
</feature>
<accession>A0AAD8XHA0</accession>
<dbReference type="EMBL" id="JAHMHS010000020">
    <property type="protein sequence ID" value="KAK1727934.1"/>
    <property type="molecule type" value="Genomic_DNA"/>
</dbReference>
<feature type="region of interest" description="Disordered" evidence="1">
    <location>
        <begin position="1"/>
        <end position="28"/>
    </location>
</feature>
<dbReference type="RefSeq" id="XP_060367989.1">
    <property type="nucleotide sequence ID" value="XM_060501440.1"/>
</dbReference>
<name>A0AAD8XHA0_GLOAC</name>
<evidence type="ECO:0000313" key="2">
    <source>
        <dbReference type="EMBL" id="KAK1727934.1"/>
    </source>
</evidence>
<dbReference type="AlphaFoldDB" id="A0AAD8XHA0"/>
<feature type="region of interest" description="Disordered" evidence="1">
    <location>
        <begin position="227"/>
        <end position="246"/>
    </location>
</feature>
<dbReference type="Proteomes" id="UP001244207">
    <property type="component" value="Unassembled WGS sequence"/>
</dbReference>
<evidence type="ECO:0000256" key="1">
    <source>
        <dbReference type="SAM" id="MobiDB-lite"/>
    </source>
</evidence>
<gene>
    <name evidence="2" type="ORF">BDZ83DRAFT_168067</name>
</gene>
<evidence type="ECO:0000313" key="3">
    <source>
        <dbReference type="Proteomes" id="UP001244207"/>
    </source>
</evidence>
<comment type="caution">
    <text evidence="2">The sequence shown here is derived from an EMBL/GenBank/DDBJ whole genome shotgun (WGS) entry which is preliminary data.</text>
</comment>
<sequence>MKYACGAPQRRNGPELGNRINGLHSDREEQQYPLPVNVIAAPARPASSERGMGRTVEIGTSKEERERARRTRPGNGRPLIVSAARPEAEIKALSHLGRRRNAETFLDSIWSREATKLTERRFGDRLNYRTLPRAFWETQGELYFDYMHLESATAVSSSRRLFLFVRKKKLHQRGEGAGLRYCGREDFQLGLEEEEGGKPTRNWQGPLACHEAGGLLPMRSLDALEASRHLSMSRSSEKARGPRSMW</sequence>